<dbReference type="GO" id="GO:0019878">
    <property type="term" value="P:lysine biosynthetic process via aminoadipic acid"/>
    <property type="evidence" value="ECO:0007669"/>
    <property type="project" value="TreeGrafter"/>
</dbReference>
<dbReference type="InterPro" id="IPR055066">
    <property type="entry name" value="AASDHPPT_N"/>
</dbReference>
<evidence type="ECO:0000259" key="3">
    <source>
        <dbReference type="Pfam" id="PF01648"/>
    </source>
</evidence>
<evidence type="ECO:0000259" key="4">
    <source>
        <dbReference type="Pfam" id="PF22624"/>
    </source>
</evidence>
<dbReference type="GO" id="GO:0008897">
    <property type="term" value="F:holo-[acyl-carrier-protein] synthase activity"/>
    <property type="evidence" value="ECO:0007669"/>
    <property type="project" value="InterPro"/>
</dbReference>
<dbReference type="InterPro" id="IPR008278">
    <property type="entry name" value="4-PPantetheinyl_Trfase_dom"/>
</dbReference>
<evidence type="ECO:0000313" key="6">
    <source>
        <dbReference type="Proteomes" id="UP000184079"/>
    </source>
</evidence>
<feature type="domain" description="4'-phosphopantetheinyl transferase N-terminal" evidence="4">
    <location>
        <begin position="14"/>
        <end position="96"/>
    </location>
</feature>
<dbReference type="Pfam" id="PF01648">
    <property type="entry name" value="ACPS"/>
    <property type="match status" value="1"/>
</dbReference>
<dbReference type="AlphaFoldDB" id="A0A1M5X9A4"/>
<proteinExistence type="inferred from homology"/>
<evidence type="ECO:0000313" key="5">
    <source>
        <dbReference type="EMBL" id="SHH96427.1"/>
    </source>
</evidence>
<dbReference type="GO" id="GO:0000287">
    <property type="term" value="F:magnesium ion binding"/>
    <property type="evidence" value="ECO:0007669"/>
    <property type="project" value="InterPro"/>
</dbReference>
<dbReference type="GO" id="GO:0005829">
    <property type="term" value="C:cytosol"/>
    <property type="evidence" value="ECO:0007669"/>
    <property type="project" value="TreeGrafter"/>
</dbReference>
<organism evidence="5 6">
    <name type="scientific">Virgibacillus chiguensis</name>
    <dbReference type="NCBI Taxonomy" id="411959"/>
    <lineage>
        <taxon>Bacteria</taxon>
        <taxon>Bacillati</taxon>
        <taxon>Bacillota</taxon>
        <taxon>Bacilli</taxon>
        <taxon>Bacillales</taxon>
        <taxon>Bacillaceae</taxon>
        <taxon>Virgibacillus</taxon>
    </lineage>
</organism>
<dbReference type="Gene3D" id="3.90.470.20">
    <property type="entry name" value="4'-phosphopantetheinyl transferase domain"/>
    <property type="match status" value="2"/>
</dbReference>
<keyword evidence="2 5" id="KW-0808">Transferase</keyword>
<name>A0A1M5X9A4_9BACI</name>
<sequence>MLDIYLIKLPTKIHNFSRLLNVIDLEKKEKIRSFVRISDSYRTLISDLLVRYILSKRLHVSYNDLTFGLGEFGKPFCSSHHVHYNISHSGDWIVVAVGEFGIGIDIEKVNRCDFDDIVLTFFSSTEIQHYLRTPAAERKETFFEIWTLKESFVKNMGLGLNVPLDRFSIWKYKEEIYIKQDFDDNEYYFKQYDAVANYKLSVCYREDFFPKECQLNEVNMGLLENFFV</sequence>
<dbReference type="RefSeq" id="WP_073012995.1">
    <property type="nucleotide sequence ID" value="NZ_FQXD01000023.1"/>
</dbReference>
<evidence type="ECO:0000256" key="2">
    <source>
        <dbReference type="ARBA" id="ARBA00022679"/>
    </source>
</evidence>
<gene>
    <name evidence="5" type="ORF">SAMN05421807_12328</name>
</gene>
<dbReference type="SUPFAM" id="SSF56214">
    <property type="entry name" value="4'-phosphopantetheinyl transferase"/>
    <property type="match status" value="2"/>
</dbReference>
<keyword evidence="6" id="KW-1185">Reference proteome</keyword>
<dbReference type="PANTHER" id="PTHR12215">
    <property type="entry name" value="PHOSPHOPANTETHEINE TRANSFERASE"/>
    <property type="match status" value="1"/>
</dbReference>
<dbReference type="EMBL" id="FQXD01000023">
    <property type="protein sequence ID" value="SHH96427.1"/>
    <property type="molecule type" value="Genomic_DNA"/>
</dbReference>
<accession>A0A1M5X9A4</accession>
<feature type="domain" description="4'-phosphopantetheinyl transferase" evidence="3">
    <location>
        <begin position="101"/>
        <end position="203"/>
    </location>
</feature>
<dbReference type="PANTHER" id="PTHR12215:SF10">
    <property type="entry name" value="L-AMINOADIPATE-SEMIALDEHYDE DEHYDROGENASE-PHOSPHOPANTETHEINYL TRANSFERASE"/>
    <property type="match status" value="1"/>
</dbReference>
<dbReference type="OrthoDB" id="9808281at2"/>
<protein>
    <submittedName>
        <fullName evidence="5">4'-phosphopantetheinyl transferase</fullName>
    </submittedName>
</protein>
<dbReference type="Proteomes" id="UP000184079">
    <property type="component" value="Unassembled WGS sequence"/>
</dbReference>
<dbReference type="InterPro" id="IPR050559">
    <property type="entry name" value="P-Pant_transferase_sf"/>
</dbReference>
<reference evidence="6" key="1">
    <citation type="submission" date="2016-11" db="EMBL/GenBank/DDBJ databases">
        <authorList>
            <person name="Varghese N."/>
            <person name="Submissions S."/>
        </authorList>
    </citation>
    <scope>NUCLEOTIDE SEQUENCE [LARGE SCALE GENOMIC DNA]</scope>
    <source>
        <strain evidence="6">CGMCC 1.6496</strain>
    </source>
</reference>
<comment type="similarity">
    <text evidence="1">Belongs to the P-Pant transferase superfamily. Gsp/Sfp/HetI/AcpT family.</text>
</comment>
<dbReference type="Pfam" id="PF22624">
    <property type="entry name" value="AASDHPPT_N"/>
    <property type="match status" value="1"/>
</dbReference>
<dbReference type="InterPro" id="IPR037143">
    <property type="entry name" value="4-PPantetheinyl_Trfase_dom_sf"/>
</dbReference>
<evidence type="ECO:0000256" key="1">
    <source>
        <dbReference type="ARBA" id="ARBA00010990"/>
    </source>
</evidence>